<evidence type="ECO:0000256" key="7">
    <source>
        <dbReference type="HAMAP-Rule" id="MF_01628"/>
    </source>
</evidence>
<dbReference type="InterPro" id="IPR013465">
    <property type="entry name" value="Thymidine_Pase"/>
</dbReference>
<evidence type="ECO:0000256" key="4">
    <source>
        <dbReference type="ARBA" id="ARBA00022676"/>
    </source>
</evidence>
<comment type="similarity">
    <text evidence="1 7">Belongs to the thymidine/pyrimidine-nucleoside phosphorylase family.</text>
</comment>
<evidence type="ECO:0000256" key="2">
    <source>
        <dbReference type="ARBA" id="ARBA00011738"/>
    </source>
</evidence>
<protein>
    <recommendedName>
        <fullName evidence="3 7">Thymidine phosphorylase</fullName>
        <ecNumber evidence="3 7">2.4.2.4</ecNumber>
    </recommendedName>
    <alternativeName>
        <fullName evidence="7">TdRPase</fullName>
    </alternativeName>
</protein>
<sequence>MADAGGRLLLPQEIIRRKRDGEVLSAVEIDDFIDGVVSGAVSDAQLGAFAMAALLNGLDRAETVELTRAMTRSGATLDWSGLPGPTVDKHSTGGVGDTVSLLLAPALAACGAFVPMIAGRGLGHTGGTIDKLEAIPGYRTRPDLGVLRRVVREAGCAIVGQSAEIAPADRRLYAARDVTGTVESLPLITASILSKKLAAGLAGLVMDVKCGSGAFMTGIDEARALARSLIDVASGAGLPTVALITDMDQPLAAVAGNALETLHAIEILAGRRSDPRLLEATAALGGEALALGGLCASAGEGAARIRAALSSGAAADRFARMAAALGGPSDLVERPRVHLAAAPATLPVVPMRRGVVAGVDTRALGLAVVSLGGGRTRAEDEVDPAVGLEALAGIGEEVGPDRPLAVVHARDRATGERAVETVRAAYRVTEAGGAAERRPIVLERLS</sequence>
<dbReference type="NCBIfam" id="NF004490">
    <property type="entry name" value="PRK05820.1"/>
    <property type="match status" value="1"/>
</dbReference>
<keyword evidence="4 7" id="KW-0328">Glycosyltransferase</keyword>
<dbReference type="Gene3D" id="1.20.970.10">
    <property type="entry name" value="Transferase, Pyrimidine Nucleoside Phosphorylase, Chain C"/>
    <property type="match status" value="1"/>
</dbReference>
<dbReference type="InterPro" id="IPR017872">
    <property type="entry name" value="Pyrmidine_PPase_CS"/>
</dbReference>
<comment type="pathway">
    <text evidence="7">Pyrimidine metabolism; dTMP biosynthesis via salvage pathway; dTMP from thymine: step 1/2.</text>
</comment>
<dbReference type="PANTHER" id="PTHR10515">
    <property type="entry name" value="THYMIDINE PHOSPHORYLASE"/>
    <property type="match status" value="1"/>
</dbReference>
<dbReference type="InterPro" id="IPR018090">
    <property type="entry name" value="Pyrmidine_PPas_bac/euk"/>
</dbReference>
<dbReference type="GO" id="GO:0009032">
    <property type="term" value="F:thymidine phosphorylase activity"/>
    <property type="evidence" value="ECO:0007669"/>
    <property type="project" value="UniProtKB-EC"/>
</dbReference>
<dbReference type="Pfam" id="PF02885">
    <property type="entry name" value="Glycos_trans_3N"/>
    <property type="match status" value="1"/>
</dbReference>
<dbReference type="InterPro" id="IPR000312">
    <property type="entry name" value="Glycosyl_Trfase_fam3"/>
</dbReference>
<dbReference type="PIRSF" id="PIRSF000478">
    <property type="entry name" value="TP_PyNP"/>
    <property type="match status" value="1"/>
</dbReference>
<keyword evidence="5 7" id="KW-0808">Transferase</keyword>
<dbReference type="InterPro" id="IPR000053">
    <property type="entry name" value="Thymidine/pyrmidine_PPase"/>
</dbReference>
<dbReference type="SUPFAM" id="SSF54680">
    <property type="entry name" value="Pyrimidine nucleoside phosphorylase C-terminal domain"/>
    <property type="match status" value="1"/>
</dbReference>
<evidence type="ECO:0000256" key="6">
    <source>
        <dbReference type="ARBA" id="ARBA00048550"/>
    </source>
</evidence>
<evidence type="ECO:0000313" key="9">
    <source>
        <dbReference type="EMBL" id="MDR4306941.1"/>
    </source>
</evidence>
<reference evidence="9" key="1">
    <citation type="submission" date="2020-10" db="EMBL/GenBank/DDBJ databases">
        <authorList>
            <person name="Abbas A."/>
            <person name="Razzaq R."/>
            <person name="Waqas M."/>
            <person name="Abbas N."/>
            <person name="Nielsen T.K."/>
            <person name="Hansen L.H."/>
            <person name="Hussain S."/>
            <person name="Shahid M."/>
        </authorList>
    </citation>
    <scope>NUCLEOTIDE SEQUENCE</scope>
    <source>
        <strain evidence="9">S14</strain>
    </source>
</reference>
<dbReference type="InterPro" id="IPR013102">
    <property type="entry name" value="PYNP_C"/>
</dbReference>
<evidence type="ECO:0000313" key="10">
    <source>
        <dbReference type="Proteomes" id="UP001181622"/>
    </source>
</evidence>
<dbReference type="EMBL" id="JADBEO010000017">
    <property type="protein sequence ID" value="MDR4306941.1"/>
    <property type="molecule type" value="Genomic_DNA"/>
</dbReference>
<dbReference type="InterPro" id="IPR036320">
    <property type="entry name" value="Glycosyl_Trfase_fam3_N_dom_sf"/>
</dbReference>
<evidence type="ECO:0000256" key="3">
    <source>
        <dbReference type="ARBA" id="ARBA00011892"/>
    </source>
</evidence>
<keyword evidence="10" id="KW-1185">Reference proteome</keyword>
<dbReference type="InterPro" id="IPR035902">
    <property type="entry name" value="Nuc_phospho_transferase"/>
</dbReference>
<dbReference type="NCBIfam" id="TIGR02644">
    <property type="entry name" value="Y_phosphoryl"/>
    <property type="match status" value="1"/>
</dbReference>
<dbReference type="Gene3D" id="3.90.1170.30">
    <property type="entry name" value="Pyrimidine nucleoside phosphorylase-like, C-terminal domain"/>
    <property type="match status" value="1"/>
</dbReference>
<dbReference type="RefSeq" id="WP_309391305.1">
    <property type="nucleotide sequence ID" value="NZ_JADBEO010000017.1"/>
</dbReference>
<dbReference type="SMART" id="SM00941">
    <property type="entry name" value="PYNP_C"/>
    <property type="match status" value="1"/>
</dbReference>
<comment type="caution">
    <text evidence="9">The sequence shown here is derived from an EMBL/GenBank/DDBJ whole genome shotgun (WGS) entry which is preliminary data.</text>
</comment>
<evidence type="ECO:0000256" key="5">
    <source>
        <dbReference type="ARBA" id="ARBA00022679"/>
    </source>
</evidence>
<dbReference type="Pfam" id="PF07831">
    <property type="entry name" value="PYNP_C"/>
    <property type="match status" value="1"/>
</dbReference>
<dbReference type="PANTHER" id="PTHR10515:SF0">
    <property type="entry name" value="THYMIDINE PHOSPHORYLASE"/>
    <property type="match status" value="1"/>
</dbReference>
<dbReference type="HAMAP" id="MF_01628">
    <property type="entry name" value="Thymid_phosp"/>
    <property type="match status" value="1"/>
</dbReference>
<name>A0ABU1DFM3_9HYPH</name>
<evidence type="ECO:0000256" key="1">
    <source>
        <dbReference type="ARBA" id="ARBA00006915"/>
    </source>
</evidence>
<dbReference type="SUPFAM" id="SSF52418">
    <property type="entry name" value="Nucleoside phosphorylase/phosphoribosyltransferase catalytic domain"/>
    <property type="match status" value="1"/>
</dbReference>
<gene>
    <name evidence="7 9" type="primary">deoA</name>
    <name evidence="9" type="ORF">IHQ68_09955</name>
</gene>
<evidence type="ECO:0000259" key="8">
    <source>
        <dbReference type="SMART" id="SM00941"/>
    </source>
</evidence>
<dbReference type="PROSITE" id="PS00647">
    <property type="entry name" value="THYMID_PHOSPHORYLASE"/>
    <property type="match status" value="1"/>
</dbReference>
<dbReference type="SUPFAM" id="SSF47648">
    <property type="entry name" value="Nucleoside phosphorylase/phosphoribosyltransferase N-terminal domain"/>
    <property type="match status" value="1"/>
</dbReference>
<organism evidence="9 10">
    <name type="scientific">Chelatococcus sambhunathii</name>
    <dbReference type="NCBI Taxonomy" id="363953"/>
    <lineage>
        <taxon>Bacteria</taxon>
        <taxon>Pseudomonadati</taxon>
        <taxon>Pseudomonadota</taxon>
        <taxon>Alphaproteobacteria</taxon>
        <taxon>Hyphomicrobiales</taxon>
        <taxon>Chelatococcaceae</taxon>
        <taxon>Chelatococcus</taxon>
    </lineage>
</organism>
<dbReference type="Gene3D" id="3.40.1030.10">
    <property type="entry name" value="Nucleoside phosphorylase/phosphoribosyltransferase catalytic domain"/>
    <property type="match status" value="1"/>
</dbReference>
<accession>A0ABU1DFM3</accession>
<feature type="domain" description="Pyrimidine nucleoside phosphorylase C-terminal" evidence="8">
    <location>
        <begin position="355"/>
        <end position="429"/>
    </location>
</feature>
<comment type="subunit">
    <text evidence="2 7">Homodimer.</text>
</comment>
<dbReference type="InterPro" id="IPR017459">
    <property type="entry name" value="Glycosyl_Trfase_fam3_N_dom"/>
</dbReference>
<dbReference type="Proteomes" id="UP001181622">
    <property type="component" value="Unassembled WGS sequence"/>
</dbReference>
<comment type="catalytic activity">
    <reaction evidence="6 7">
        <text>thymidine + phosphate = 2-deoxy-alpha-D-ribose 1-phosphate + thymine</text>
        <dbReference type="Rhea" id="RHEA:16037"/>
        <dbReference type="ChEBI" id="CHEBI:17748"/>
        <dbReference type="ChEBI" id="CHEBI:17821"/>
        <dbReference type="ChEBI" id="CHEBI:43474"/>
        <dbReference type="ChEBI" id="CHEBI:57259"/>
        <dbReference type="EC" id="2.4.2.4"/>
    </reaction>
</comment>
<dbReference type="EC" id="2.4.2.4" evidence="3 7"/>
<dbReference type="InterPro" id="IPR036566">
    <property type="entry name" value="PYNP-like_C_sf"/>
</dbReference>
<comment type="function">
    <text evidence="7">The enzymes which catalyze the reversible phosphorolysis of pyrimidine nucleosides are involved in the degradation of these compounds and in their utilization as carbon and energy sources, or in the rescue of pyrimidine bases for nucleotide synthesis.</text>
</comment>
<dbReference type="NCBIfam" id="TIGR02643">
    <property type="entry name" value="T_phosphoryl"/>
    <property type="match status" value="1"/>
</dbReference>
<dbReference type="Pfam" id="PF00591">
    <property type="entry name" value="Glycos_transf_3"/>
    <property type="match status" value="1"/>
</dbReference>
<proteinExistence type="inferred from homology"/>